<sequence length="65" mass="6744">MKIMINGTATEVGAETLDAILAELGYGDAKLATAVNEDFVPATARADTRLAPGDRVEIVTPRQGG</sequence>
<dbReference type="STRING" id="521013.SAMN04488567_1014"/>
<dbReference type="PANTHER" id="PTHR34472">
    <property type="entry name" value="SULFUR CARRIER PROTEIN THIS"/>
    <property type="match status" value="1"/>
</dbReference>
<accession>A0A1G7ANT4</accession>
<dbReference type="RefSeq" id="WP_090109824.1">
    <property type="nucleotide sequence ID" value="NZ_FNAT01000001.1"/>
</dbReference>
<dbReference type="CDD" id="cd00565">
    <property type="entry name" value="Ubl_ThiS"/>
    <property type="match status" value="1"/>
</dbReference>
<organism evidence="1 2">
    <name type="scientific">Limimaricola pyoseonensis</name>
    <dbReference type="NCBI Taxonomy" id="521013"/>
    <lineage>
        <taxon>Bacteria</taxon>
        <taxon>Pseudomonadati</taxon>
        <taxon>Pseudomonadota</taxon>
        <taxon>Alphaproteobacteria</taxon>
        <taxon>Rhodobacterales</taxon>
        <taxon>Paracoccaceae</taxon>
        <taxon>Limimaricola</taxon>
    </lineage>
</organism>
<dbReference type="OrthoDB" id="197113at2"/>
<reference evidence="2" key="1">
    <citation type="submission" date="2016-10" db="EMBL/GenBank/DDBJ databases">
        <authorList>
            <person name="Varghese N."/>
            <person name="Submissions S."/>
        </authorList>
    </citation>
    <scope>NUCLEOTIDE SEQUENCE [LARGE SCALE GENOMIC DNA]</scope>
    <source>
        <strain evidence="2">DSM 21424</strain>
    </source>
</reference>
<proteinExistence type="predicted"/>
<protein>
    <submittedName>
        <fullName evidence="1">Sulfur carrier protein</fullName>
    </submittedName>
</protein>
<dbReference type="Pfam" id="PF02597">
    <property type="entry name" value="ThiS"/>
    <property type="match status" value="1"/>
</dbReference>
<dbReference type="InterPro" id="IPR010035">
    <property type="entry name" value="Thi_S"/>
</dbReference>
<keyword evidence="2" id="KW-1185">Reference proteome</keyword>
<evidence type="ECO:0000313" key="2">
    <source>
        <dbReference type="Proteomes" id="UP000198922"/>
    </source>
</evidence>
<dbReference type="Proteomes" id="UP000198922">
    <property type="component" value="Unassembled WGS sequence"/>
</dbReference>
<dbReference type="Gene3D" id="3.10.20.30">
    <property type="match status" value="1"/>
</dbReference>
<dbReference type="SUPFAM" id="SSF54285">
    <property type="entry name" value="MoaD/ThiS"/>
    <property type="match status" value="1"/>
</dbReference>
<dbReference type="InterPro" id="IPR003749">
    <property type="entry name" value="ThiS/MoaD-like"/>
</dbReference>
<name>A0A1G7ANT4_9RHOB</name>
<evidence type="ECO:0000313" key="1">
    <source>
        <dbReference type="EMBL" id="SDE15546.1"/>
    </source>
</evidence>
<dbReference type="NCBIfam" id="TIGR01683">
    <property type="entry name" value="thiS"/>
    <property type="match status" value="1"/>
</dbReference>
<dbReference type="InterPro" id="IPR016155">
    <property type="entry name" value="Mopterin_synth/thiamin_S_b"/>
</dbReference>
<gene>
    <name evidence="1" type="ORF">SAMN04488567_1014</name>
</gene>
<dbReference type="InterPro" id="IPR012675">
    <property type="entry name" value="Beta-grasp_dom_sf"/>
</dbReference>
<dbReference type="AlphaFoldDB" id="A0A1G7ANT4"/>
<dbReference type="PANTHER" id="PTHR34472:SF1">
    <property type="entry name" value="SULFUR CARRIER PROTEIN THIS"/>
    <property type="match status" value="1"/>
</dbReference>
<dbReference type="EMBL" id="FNAT01000001">
    <property type="protein sequence ID" value="SDE15546.1"/>
    <property type="molecule type" value="Genomic_DNA"/>
</dbReference>